<proteinExistence type="predicted"/>
<feature type="domain" description="HIRAN" evidence="3">
    <location>
        <begin position="6"/>
        <end position="98"/>
    </location>
</feature>
<evidence type="ECO:0000259" key="3">
    <source>
        <dbReference type="Pfam" id="PF08797"/>
    </source>
</evidence>
<dbReference type="EMBL" id="BARS01005168">
    <property type="protein sequence ID" value="GAF69262.1"/>
    <property type="molecule type" value="Genomic_DNA"/>
</dbReference>
<dbReference type="Gene3D" id="3.30.70.2330">
    <property type="match status" value="1"/>
</dbReference>
<dbReference type="AlphaFoldDB" id="X0RZV1"/>
<dbReference type="Pfam" id="PF08797">
    <property type="entry name" value="HIRAN"/>
    <property type="match status" value="1"/>
</dbReference>
<accession>X0RZV1</accession>
<dbReference type="GO" id="GO:0008270">
    <property type="term" value="F:zinc ion binding"/>
    <property type="evidence" value="ECO:0007669"/>
    <property type="project" value="InterPro"/>
</dbReference>
<evidence type="ECO:0000313" key="4">
    <source>
        <dbReference type="EMBL" id="GAF69262.1"/>
    </source>
</evidence>
<dbReference type="GO" id="GO:0016818">
    <property type="term" value="F:hydrolase activity, acting on acid anhydrides, in phosphorus-containing anhydrides"/>
    <property type="evidence" value="ECO:0007669"/>
    <property type="project" value="InterPro"/>
</dbReference>
<keyword evidence="1" id="KW-0479">Metal-binding</keyword>
<reference evidence="4" key="1">
    <citation type="journal article" date="2014" name="Front. Microbiol.">
        <title>High frequency of phylogenetically diverse reductive dehalogenase-homologous genes in deep subseafloor sedimentary metagenomes.</title>
        <authorList>
            <person name="Kawai M."/>
            <person name="Futagami T."/>
            <person name="Toyoda A."/>
            <person name="Takaki Y."/>
            <person name="Nishi S."/>
            <person name="Hori S."/>
            <person name="Arai W."/>
            <person name="Tsubouchi T."/>
            <person name="Morono Y."/>
            <person name="Uchiyama I."/>
            <person name="Ito T."/>
            <person name="Fujiyama A."/>
            <person name="Inagaki F."/>
            <person name="Takami H."/>
        </authorList>
    </citation>
    <scope>NUCLEOTIDE SEQUENCE</scope>
    <source>
        <strain evidence="4">Expedition CK06-06</strain>
    </source>
</reference>
<protein>
    <recommendedName>
        <fullName evidence="3">HIRAN domain-containing protein</fullName>
    </recommendedName>
</protein>
<name>X0RZV1_9ZZZZ</name>
<gene>
    <name evidence="4" type="ORF">S01H1_10115</name>
</gene>
<keyword evidence="2" id="KW-0378">Hydrolase</keyword>
<dbReference type="InterPro" id="IPR014905">
    <property type="entry name" value="HIRAN"/>
</dbReference>
<sequence length="105" mass="11634">MKLPVNINVAGVSFHQKEVSMVRARAWFMLVPEPDNPHDLNGTAIRVDAYGKFKVGYIPAKMSKEVSEMLDTGELHCFADLVQANVSGKHKTIGLKIKLKRGNAQ</sequence>
<dbReference type="GO" id="GO:0003676">
    <property type="term" value="F:nucleic acid binding"/>
    <property type="evidence" value="ECO:0007669"/>
    <property type="project" value="InterPro"/>
</dbReference>
<comment type="caution">
    <text evidence="4">The sequence shown here is derived from an EMBL/GenBank/DDBJ whole genome shotgun (WGS) entry which is preliminary data.</text>
</comment>
<organism evidence="4">
    <name type="scientific">marine sediment metagenome</name>
    <dbReference type="NCBI Taxonomy" id="412755"/>
    <lineage>
        <taxon>unclassified sequences</taxon>
        <taxon>metagenomes</taxon>
        <taxon>ecological metagenomes</taxon>
    </lineage>
</organism>
<evidence type="ECO:0000256" key="1">
    <source>
        <dbReference type="ARBA" id="ARBA00022723"/>
    </source>
</evidence>
<evidence type="ECO:0000256" key="2">
    <source>
        <dbReference type="ARBA" id="ARBA00022801"/>
    </source>
</evidence>